<evidence type="ECO:0000313" key="5">
    <source>
        <dbReference type="EMBL" id="MDN5216939.1"/>
    </source>
</evidence>
<reference evidence="5" key="1">
    <citation type="submission" date="2023-06" db="EMBL/GenBank/DDBJ databases">
        <title>Genomic of Agaribacillus aureum.</title>
        <authorList>
            <person name="Wang G."/>
        </authorList>
    </citation>
    <scope>NUCLEOTIDE SEQUENCE</scope>
    <source>
        <strain evidence="5">BMA12</strain>
    </source>
</reference>
<keyword evidence="6" id="KW-1185">Reference proteome</keyword>
<feature type="domain" description="Cryptochrome/DNA photolyase FAD-binding" evidence="4">
    <location>
        <begin position="2"/>
        <end position="135"/>
    </location>
</feature>
<organism evidence="5 6">
    <name type="scientific">Agaribacillus aureus</name>
    <dbReference type="NCBI Taxonomy" id="3051825"/>
    <lineage>
        <taxon>Bacteria</taxon>
        <taxon>Pseudomonadati</taxon>
        <taxon>Bacteroidota</taxon>
        <taxon>Cytophagia</taxon>
        <taxon>Cytophagales</taxon>
        <taxon>Splendidivirgaceae</taxon>
        <taxon>Agaribacillus</taxon>
    </lineage>
</organism>
<dbReference type="SUPFAM" id="SSF48173">
    <property type="entry name" value="Cryptochrome/photolyase FAD-binding domain"/>
    <property type="match status" value="1"/>
</dbReference>
<evidence type="ECO:0000256" key="2">
    <source>
        <dbReference type="ARBA" id="ARBA00022630"/>
    </source>
</evidence>
<dbReference type="InterPro" id="IPR036134">
    <property type="entry name" value="Crypto/Photolyase_FAD-like_sf"/>
</dbReference>
<proteinExistence type="predicted"/>
<dbReference type="RefSeq" id="WP_346762277.1">
    <property type="nucleotide sequence ID" value="NZ_JAUJEB010000012.1"/>
</dbReference>
<evidence type="ECO:0000256" key="3">
    <source>
        <dbReference type="ARBA" id="ARBA00022827"/>
    </source>
</evidence>
<keyword evidence="3" id="KW-0274">FAD</keyword>
<evidence type="ECO:0000256" key="1">
    <source>
        <dbReference type="ARBA" id="ARBA00001974"/>
    </source>
</evidence>
<evidence type="ECO:0000259" key="4">
    <source>
        <dbReference type="Pfam" id="PF03441"/>
    </source>
</evidence>
<dbReference type="InterPro" id="IPR002081">
    <property type="entry name" value="Cryptochrome/DNA_photolyase_1"/>
</dbReference>
<sequence length="297" mass="35039">MIQELAWRDYWQQIWIAKGDDITIDLKNKQLPVAHLQVPAAVVNMTTGIEAVDAAIKELYETGYMHNHMRMYVASICCNVAQAHWLQPARWMYSHLLDGDLASNYLSWQWVAATFSRKKYYANQQNINKYFNTDQKNTFLDVDYHKFEGMPIPEVLKESIPFNTGSPLLKSNRPILEKNKTTLIYNYYNLDAYWHRSKDVQRVFLLEPSFFGKNPVSQKCIDFAIDLSENIDDIKIYVGEFSDLAQQVKKECLVYKEHPTNQHYEGHEEPRDWMFTVKGYFPSFFAFWKRCKKTLKL</sequence>
<dbReference type="PANTHER" id="PTHR11455:SF18">
    <property type="entry name" value="SI:CH1073-390K14.1"/>
    <property type="match status" value="1"/>
</dbReference>
<comment type="cofactor">
    <cofactor evidence="1">
        <name>FAD</name>
        <dbReference type="ChEBI" id="CHEBI:57692"/>
    </cofactor>
</comment>
<dbReference type="Pfam" id="PF03441">
    <property type="entry name" value="FAD_binding_7"/>
    <property type="match status" value="1"/>
</dbReference>
<accession>A0ABT8LGL7</accession>
<dbReference type="InterPro" id="IPR005101">
    <property type="entry name" value="Cryptochr/Photolyase_FAD-bd"/>
</dbReference>
<protein>
    <submittedName>
        <fullName evidence="5">FAD-binding domain-containing protein</fullName>
    </submittedName>
</protein>
<evidence type="ECO:0000313" key="6">
    <source>
        <dbReference type="Proteomes" id="UP001172083"/>
    </source>
</evidence>
<dbReference type="Gene3D" id="1.10.579.10">
    <property type="entry name" value="DNA Cyclobutane Dipyrimidine Photolyase, subunit A, domain 3"/>
    <property type="match status" value="1"/>
</dbReference>
<dbReference type="PANTHER" id="PTHR11455">
    <property type="entry name" value="CRYPTOCHROME"/>
    <property type="match status" value="1"/>
</dbReference>
<comment type="caution">
    <text evidence="5">The sequence shown here is derived from an EMBL/GenBank/DDBJ whole genome shotgun (WGS) entry which is preliminary data.</text>
</comment>
<dbReference type="Proteomes" id="UP001172083">
    <property type="component" value="Unassembled WGS sequence"/>
</dbReference>
<dbReference type="EMBL" id="JAUJEB010000012">
    <property type="protein sequence ID" value="MDN5216939.1"/>
    <property type="molecule type" value="Genomic_DNA"/>
</dbReference>
<keyword evidence="2" id="KW-0285">Flavoprotein</keyword>
<gene>
    <name evidence="5" type="ORF">QQ020_33015</name>
</gene>
<name>A0ABT8LGL7_9BACT</name>